<gene>
    <name evidence="1" type="ORF">SAMN05660841_01687</name>
</gene>
<dbReference type="Proteomes" id="UP000190150">
    <property type="component" value="Unassembled WGS sequence"/>
</dbReference>
<name>A0A1T5CZI5_9SPHI</name>
<reference evidence="2" key="1">
    <citation type="submission" date="2017-02" db="EMBL/GenBank/DDBJ databases">
        <authorList>
            <person name="Varghese N."/>
            <person name="Submissions S."/>
        </authorList>
    </citation>
    <scope>NUCLEOTIDE SEQUENCE [LARGE SCALE GENOMIC DNA]</scope>
    <source>
        <strain evidence="2">DSM 24091</strain>
    </source>
</reference>
<dbReference type="RefSeq" id="WP_139375241.1">
    <property type="nucleotide sequence ID" value="NZ_FUZF01000005.1"/>
</dbReference>
<dbReference type="OrthoDB" id="711707at2"/>
<evidence type="ECO:0000313" key="1">
    <source>
        <dbReference type="EMBL" id="SKB64892.1"/>
    </source>
</evidence>
<dbReference type="EMBL" id="FUZF01000005">
    <property type="protein sequence ID" value="SKB64892.1"/>
    <property type="molecule type" value="Genomic_DNA"/>
</dbReference>
<accession>A0A1T5CZI5</accession>
<sequence>MTAVATYHPLGTAQAGRHSVLRIDSAAIGHPLWEQTYPMRYLGGRDRSYCYLSLFKRIRRRFAVYP</sequence>
<keyword evidence="2" id="KW-1185">Reference proteome</keyword>
<organism evidence="1 2">
    <name type="scientific">Sphingobacterium nematocida</name>
    <dbReference type="NCBI Taxonomy" id="1513896"/>
    <lineage>
        <taxon>Bacteria</taxon>
        <taxon>Pseudomonadati</taxon>
        <taxon>Bacteroidota</taxon>
        <taxon>Sphingobacteriia</taxon>
        <taxon>Sphingobacteriales</taxon>
        <taxon>Sphingobacteriaceae</taxon>
        <taxon>Sphingobacterium</taxon>
    </lineage>
</organism>
<dbReference type="AlphaFoldDB" id="A0A1T5CZI5"/>
<protein>
    <submittedName>
        <fullName evidence="1">Uncharacterized protein</fullName>
    </submittedName>
</protein>
<dbReference type="STRING" id="1513896.SAMN05660841_01687"/>
<proteinExistence type="predicted"/>
<evidence type="ECO:0000313" key="2">
    <source>
        <dbReference type="Proteomes" id="UP000190150"/>
    </source>
</evidence>